<sequence>MIKKLFRRNSYTTAIKKNIAEIKAMSKQYEETRKQVLKNVETINALIGR</sequence>
<dbReference type="EMBL" id="BK032682">
    <property type="protein sequence ID" value="DAF54848.1"/>
    <property type="molecule type" value="Genomic_DNA"/>
</dbReference>
<organism evidence="1">
    <name type="scientific">Siphoviridae sp. ctqPo10</name>
    <dbReference type="NCBI Taxonomy" id="2827948"/>
    <lineage>
        <taxon>Viruses</taxon>
        <taxon>Duplodnaviria</taxon>
        <taxon>Heunggongvirae</taxon>
        <taxon>Uroviricota</taxon>
        <taxon>Caudoviricetes</taxon>
    </lineage>
</organism>
<proteinExistence type="predicted"/>
<name>A0A8S5SV68_9CAUD</name>
<protein>
    <submittedName>
        <fullName evidence="1">Uncharacterized protein</fullName>
    </submittedName>
</protein>
<accession>A0A8S5SV68</accession>
<evidence type="ECO:0000313" key="1">
    <source>
        <dbReference type="EMBL" id="DAF54848.1"/>
    </source>
</evidence>
<reference evidence="1" key="1">
    <citation type="journal article" date="2021" name="Proc. Natl. Acad. Sci. U.S.A.">
        <title>A Catalog of Tens of Thousands of Viruses from Human Metagenomes Reveals Hidden Associations with Chronic Diseases.</title>
        <authorList>
            <person name="Tisza M.J."/>
            <person name="Buck C.B."/>
        </authorList>
    </citation>
    <scope>NUCLEOTIDE SEQUENCE</scope>
    <source>
        <strain evidence="1">CtqPo10</strain>
    </source>
</reference>